<organism evidence="2 3">
    <name type="scientific">Gossypium hirsutum</name>
    <name type="common">Upland cotton</name>
    <name type="synonym">Gossypium mexicanum</name>
    <dbReference type="NCBI Taxonomy" id="3635"/>
    <lineage>
        <taxon>Eukaryota</taxon>
        <taxon>Viridiplantae</taxon>
        <taxon>Streptophyta</taxon>
        <taxon>Embryophyta</taxon>
        <taxon>Tracheophyta</taxon>
        <taxon>Spermatophyta</taxon>
        <taxon>Magnoliopsida</taxon>
        <taxon>eudicotyledons</taxon>
        <taxon>Gunneridae</taxon>
        <taxon>Pentapetalae</taxon>
        <taxon>rosids</taxon>
        <taxon>malvids</taxon>
        <taxon>Malvales</taxon>
        <taxon>Malvaceae</taxon>
        <taxon>Malvoideae</taxon>
        <taxon>Gossypium</taxon>
    </lineage>
</organism>
<evidence type="ECO:0000259" key="1">
    <source>
        <dbReference type="PROSITE" id="PS50174"/>
    </source>
</evidence>
<sequence length="851" mass="96259">MIENAIRSGKIEAGESNQRLVPKKKENEVNNVSTYNKGYSKSIMVNQPGKVAANQQGSSRQESSARQNTEKLQFTLIPVPYKELYKSLFDAHIVSHFYLKPLQPPYPKWYDANAQCGYHAGITGHSIENCTGFKKLVERLISIGVVKIDDSPNVKNLLPNHTDKGVNMITGNTERNVMVDIAEVRTPLKWVWKKMVERRLISLNLEEKCRETKNYCKFHHEKGHEIQECTEFRTLVQSMMDNKEVEFYEKIEEGESICSSELTTRVSKISYPVVIILQPRKNEVEVSVTPKIIIKKPEAFPYKNNKKVPWSYACNTTVQENEILASAMKYDQVMGSYTRSGKRYDLISPPAEPVKGKTIVTEQEKEKEAKPTLPIIEPVKEEEAKEFLKFLKHGEYSVVEQLHKQPARISVLALLLSSEVHRKALMKVLNETYVANDISVNKLDWLVNNISADNFIFFNDDEIPPGGMGSTKALHITTQCTEYTLPGVLIDNGSILNVLPLSTLNRLPMDSSHMKTCQNIVRAFNDTERKVIGKIKIPLLIDPTIYEVDFLVMDIRPSYNCLLRRPWIHSAGAVPSSLYQKLKLVSEGRLVTINAEEDIIAAVANDAPYLEANDDAVECSFRSLEFVNATFISEGSKIPMPKIYKTTKMGLQLLVGRGALPGKGLGRCLQGRTETPVLKEKQDCFGLGYKPDIRQRRKELEKRQERRRARLNGKEVKLEPMIIPHISKTFKAVKGSAIAKFLASRALEDYEPLNFDFSNGDLMYVATAEEDSHENHPWKLSFDRASNAIGNGIGAVLVSPSGDHYLFTRKLDFDCTNNIVEYEACIMGIRAAIERKIKILEVYGDSALVIY</sequence>
<feature type="domain" description="G-patch" evidence="1">
    <location>
        <begin position="646"/>
        <end position="692"/>
    </location>
</feature>
<dbReference type="GeneID" id="121218411"/>
<dbReference type="CDD" id="cd00303">
    <property type="entry name" value="retropepsin_like"/>
    <property type="match status" value="1"/>
</dbReference>
<dbReference type="Pfam" id="PF13456">
    <property type="entry name" value="RVT_3"/>
    <property type="match status" value="1"/>
</dbReference>
<accession>A0ABM3A9J5</accession>
<proteinExistence type="predicted"/>
<dbReference type="InterPro" id="IPR021109">
    <property type="entry name" value="Peptidase_aspartic_dom_sf"/>
</dbReference>
<dbReference type="RefSeq" id="XP_040951519.1">
    <property type="nucleotide sequence ID" value="XM_041095585.1"/>
</dbReference>
<evidence type="ECO:0000313" key="3">
    <source>
        <dbReference type="RefSeq" id="XP_040951519.1"/>
    </source>
</evidence>
<dbReference type="InterPro" id="IPR036397">
    <property type="entry name" value="RNaseH_sf"/>
</dbReference>
<dbReference type="PANTHER" id="PTHR32108">
    <property type="entry name" value="DNA-DIRECTED RNA POLYMERASE SUBUNIT ALPHA"/>
    <property type="match status" value="1"/>
</dbReference>
<dbReference type="PANTHER" id="PTHR32108:SF5">
    <property type="entry name" value="DYNACTIN SUBUNIT 1-LIKE"/>
    <property type="match status" value="1"/>
</dbReference>
<keyword evidence="2" id="KW-1185">Reference proteome</keyword>
<dbReference type="Gene3D" id="2.40.70.10">
    <property type="entry name" value="Acid Proteases"/>
    <property type="match status" value="1"/>
</dbReference>
<protein>
    <recommendedName>
        <fullName evidence="1">G-patch domain-containing protein</fullName>
    </recommendedName>
</protein>
<dbReference type="InterPro" id="IPR012337">
    <property type="entry name" value="RNaseH-like_sf"/>
</dbReference>
<dbReference type="Proteomes" id="UP000818029">
    <property type="component" value="Chromosome D06"/>
</dbReference>
<dbReference type="Gene3D" id="3.30.420.10">
    <property type="entry name" value="Ribonuclease H-like superfamily/Ribonuclease H"/>
    <property type="match status" value="1"/>
</dbReference>
<name>A0ABM3A9J5_GOSHI</name>
<evidence type="ECO:0000313" key="2">
    <source>
        <dbReference type="Proteomes" id="UP000818029"/>
    </source>
</evidence>
<dbReference type="InterPro" id="IPR000467">
    <property type="entry name" value="G_patch_dom"/>
</dbReference>
<dbReference type="PROSITE" id="PS50174">
    <property type="entry name" value="G_PATCH"/>
    <property type="match status" value="1"/>
</dbReference>
<reference evidence="3" key="2">
    <citation type="submission" date="2025-08" db="UniProtKB">
        <authorList>
            <consortium name="RefSeq"/>
        </authorList>
    </citation>
    <scope>IDENTIFICATION</scope>
</reference>
<dbReference type="SUPFAM" id="SSF53098">
    <property type="entry name" value="Ribonuclease H-like"/>
    <property type="match status" value="1"/>
</dbReference>
<reference evidence="2" key="1">
    <citation type="journal article" date="2020" name="Nat. Genet.">
        <title>Genomic diversifications of five Gossypium allopolyploid species and their impact on cotton improvement.</title>
        <authorList>
            <person name="Chen Z.J."/>
            <person name="Sreedasyam A."/>
            <person name="Ando A."/>
            <person name="Song Q."/>
            <person name="De Santiago L.M."/>
            <person name="Hulse-Kemp A.M."/>
            <person name="Ding M."/>
            <person name="Ye W."/>
            <person name="Kirkbride R.C."/>
            <person name="Jenkins J."/>
            <person name="Plott C."/>
            <person name="Lovell J."/>
            <person name="Lin Y.M."/>
            <person name="Vaughn R."/>
            <person name="Liu B."/>
            <person name="Simpson S."/>
            <person name="Scheffler B.E."/>
            <person name="Wen L."/>
            <person name="Saski C.A."/>
            <person name="Grover C.E."/>
            <person name="Hu G."/>
            <person name="Conover J.L."/>
            <person name="Carlson J.W."/>
            <person name="Shu S."/>
            <person name="Boston L.B."/>
            <person name="Williams M."/>
            <person name="Peterson D.G."/>
            <person name="McGee K."/>
            <person name="Jones D.C."/>
            <person name="Wendel J.F."/>
            <person name="Stelly D.M."/>
            <person name="Grimwood J."/>
            <person name="Schmutz J."/>
        </authorList>
    </citation>
    <scope>NUCLEOTIDE SEQUENCE [LARGE SCALE GENOMIC DNA]</scope>
    <source>
        <strain evidence="2">cv. TM-1</strain>
    </source>
</reference>
<dbReference type="InterPro" id="IPR002156">
    <property type="entry name" value="RNaseH_domain"/>
</dbReference>
<gene>
    <name evidence="3" type="primary">LOC121218411</name>
</gene>